<dbReference type="EMBL" id="BAAATZ010000037">
    <property type="protein sequence ID" value="GAA2738024.1"/>
    <property type="molecule type" value="Genomic_DNA"/>
</dbReference>
<evidence type="ECO:0000313" key="2">
    <source>
        <dbReference type="Proteomes" id="UP001501842"/>
    </source>
</evidence>
<gene>
    <name evidence="1" type="ORF">GCM10010439_70410</name>
</gene>
<keyword evidence="2" id="KW-1185">Reference proteome</keyword>
<protein>
    <submittedName>
        <fullName evidence="1">Uncharacterized protein</fullName>
    </submittedName>
</protein>
<sequence length="243" mass="27413">MGFAAAAVRHFAQRMTDDPEPCWESCHTAGAAWLEVLESRRREPGEIERVDVLMEQADKCVGSREVHRSQETLKFLYLRWRDGAPRVAEADVRAIEEIVRPLYGRPAWKVELGHGSFFTMEFGAPVTGLERDGETVEHGEWHLWVAMAAWRLETATHVVAASEYPRVFLQRALQALHGQSLDHITIDTPSLETTLRFGALRLRLFPVFPEDPDGLGDWVLWTPGGCVLTVGEGSTWTYADENT</sequence>
<accession>A0ABN3UT02</accession>
<organism evidence="1 2">
    <name type="scientific">Actinocorallia aurantiaca</name>
    <dbReference type="NCBI Taxonomy" id="46204"/>
    <lineage>
        <taxon>Bacteria</taxon>
        <taxon>Bacillati</taxon>
        <taxon>Actinomycetota</taxon>
        <taxon>Actinomycetes</taxon>
        <taxon>Streptosporangiales</taxon>
        <taxon>Thermomonosporaceae</taxon>
        <taxon>Actinocorallia</taxon>
    </lineage>
</organism>
<name>A0ABN3UT02_9ACTN</name>
<proteinExistence type="predicted"/>
<dbReference type="Proteomes" id="UP001501842">
    <property type="component" value="Unassembled WGS sequence"/>
</dbReference>
<evidence type="ECO:0000313" key="1">
    <source>
        <dbReference type="EMBL" id="GAA2738024.1"/>
    </source>
</evidence>
<comment type="caution">
    <text evidence="1">The sequence shown here is derived from an EMBL/GenBank/DDBJ whole genome shotgun (WGS) entry which is preliminary data.</text>
</comment>
<reference evidence="1 2" key="1">
    <citation type="journal article" date="2019" name="Int. J. Syst. Evol. Microbiol.">
        <title>The Global Catalogue of Microorganisms (GCM) 10K type strain sequencing project: providing services to taxonomists for standard genome sequencing and annotation.</title>
        <authorList>
            <consortium name="The Broad Institute Genomics Platform"/>
            <consortium name="The Broad Institute Genome Sequencing Center for Infectious Disease"/>
            <person name="Wu L."/>
            <person name="Ma J."/>
        </authorList>
    </citation>
    <scope>NUCLEOTIDE SEQUENCE [LARGE SCALE GENOMIC DNA]</scope>
    <source>
        <strain evidence="1 2">JCM 8201</strain>
    </source>
</reference>